<name>A0A060RYK6_PLARE</name>
<reference evidence="2" key="2">
    <citation type="submission" date="2014-05" db="EMBL/GenBank/DDBJ databases">
        <title>The genome sequences of chimpanzee malaria parasites reveal the path to human adaptation.</title>
        <authorList>
            <person name="Otto T.D."/>
            <person name="Rayner J.C."/>
            <person name="Boehme U."/>
            <person name="Pain A."/>
            <person name="Spottiswoode N."/>
            <person name="Sanders M."/>
            <person name="Quail M."/>
            <person name="Ollomo B."/>
            <person name="Renaud F."/>
            <person name="Thomas A.W."/>
            <person name="Prugnolle F."/>
            <person name="Conway D.J."/>
            <person name="Newbold C."/>
            <person name="Berriman M."/>
        </authorList>
    </citation>
    <scope>NUCLEOTIDE SEQUENCE [LARGE SCALE GENOMIC DNA]</scope>
    <source>
        <strain evidence="2">CDC</strain>
    </source>
</reference>
<dbReference type="EMBL" id="HG810774">
    <property type="protein sequence ID" value="CDO66479.1"/>
    <property type="molecule type" value="Genomic_DNA"/>
</dbReference>
<organism evidence="2 3">
    <name type="scientific">Plasmodium reichenowi</name>
    <dbReference type="NCBI Taxonomy" id="5854"/>
    <lineage>
        <taxon>Eukaryota</taxon>
        <taxon>Sar</taxon>
        <taxon>Alveolata</taxon>
        <taxon>Apicomplexa</taxon>
        <taxon>Aconoidasida</taxon>
        <taxon>Haemosporida</taxon>
        <taxon>Plasmodiidae</taxon>
        <taxon>Plasmodium</taxon>
        <taxon>Plasmodium (Laverania)</taxon>
    </lineage>
</organism>
<dbReference type="Proteomes" id="UP000027581">
    <property type="component" value="Unassembled WGS sequence"/>
</dbReference>
<dbReference type="AlphaFoldDB" id="A0A060RYK6"/>
<feature type="transmembrane region" description="Helical" evidence="1">
    <location>
        <begin position="15"/>
        <end position="31"/>
    </location>
</feature>
<keyword evidence="1" id="KW-0812">Transmembrane</keyword>
<protein>
    <submittedName>
        <fullName evidence="2">Erythrocyte binding like protein 1</fullName>
    </submittedName>
</protein>
<evidence type="ECO:0000256" key="1">
    <source>
        <dbReference type="SAM" id="Phobius"/>
    </source>
</evidence>
<dbReference type="VEuPathDB" id="PlasmoDB:PRCDC_1369500"/>
<sequence length="64" mass="7738">MNIFLTDISYFNGKWILMLLLFIIFLIMFIIKRYKGSEKDTLTNDDVDFMIKKIMIIMVQIRNN</sequence>
<gene>
    <name evidence="2" type="ORF">PRCDC_1369500</name>
</gene>
<accession>A0A060RYK6</accession>
<keyword evidence="3" id="KW-1185">Reference proteome</keyword>
<keyword evidence="1" id="KW-0472">Membrane</keyword>
<evidence type="ECO:0000313" key="3">
    <source>
        <dbReference type="Proteomes" id="UP000027581"/>
    </source>
</evidence>
<proteinExistence type="predicted"/>
<evidence type="ECO:0000313" key="2">
    <source>
        <dbReference type="EMBL" id="CDO66479.1"/>
    </source>
</evidence>
<keyword evidence="1" id="KW-1133">Transmembrane helix</keyword>
<reference evidence="2" key="1">
    <citation type="submission" date="2014-01" db="EMBL/GenBank/DDBJ databases">
        <authorList>
            <person name="Aslett M."/>
        </authorList>
    </citation>
    <scope>NUCLEOTIDE SEQUENCE</scope>
    <source>
        <strain evidence="2">CDC</strain>
    </source>
</reference>